<dbReference type="RefSeq" id="WP_188374378.1">
    <property type="nucleotide sequence ID" value="NZ_BMDQ01000002.1"/>
</dbReference>
<evidence type="ECO:0000313" key="2">
    <source>
        <dbReference type="Proteomes" id="UP000624701"/>
    </source>
</evidence>
<keyword evidence="2" id="KW-1185">Reference proteome</keyword>
<gene>
    <name evidence="1" type="ORF">GCM10011444_17760</name>
</gene>
<organism evidence="1 2">
    <name type="scientific">Winogradskyella haliclonae</name>
    <dbReference type="NCBI Taxonomy" id="2048558"/>
    <lineage>
        <taxon>Bacteria</taxon>
        <taxon>Pseudomonadati</taxon>
        <taxon>Bacteroidota</taxon>
        <taxon>Flavobacteriia</taxon>
        <taxon>Flavobacteriales</taxon>
        <taxon>Flavobacteriaceae</taxon>
        <taxon>Winogradskyella</taxon>
    </lineage>
</organism>
<evidence type="ECO:0000313" key="1">
    <source>
        <dbReference type="EMBL" id="GGI57467.1"/>
    </source>
</evidence>
<dbReference type="InterPro" id="IPR013320">
    <property type="entry name" value="ConA-like_dom_sf"/>
</dbReference>
<protein>
    <recommendedName>
        <fullName evidence="3">Concanavalin A-like lectin/glucanase superfamily protein</fullName>
    </recommendedName>
</protein>
<evidence type="ECO:0008006" key="3">
    <source>
        <dbReference type="Google" id="ProtNLM"/>
    </source>
</evidence>
<sequence length="297" mass="33292">MRYSIQLLLLLTLLSSCKEKTIEEKTEVSNINKEQLALKSALTLYASFDNGINADFAKGDDRLYSVMNRKSLDSARIGLYKDSVNIAKTIGKYGDALQFKDKTKGYVFYKSLNNIAYSTTDWDSSISFWLSLDPNTDLKPGYCDPIQITDSGYNDAGIWVDFTKENPRDFRLGVIGDRDSWNPNPEGPDNENPNFISQLIPVKSPPFSTGKWTHIVINFSELNTANGKTELFINGESAGSKTSIKDPFTWEIENSNILLGLSYIGLMDELSIFNKVLSKNEIKVLYNSKTPISAIVK</sequence>
<accession>A0ABQ2BY88</accession>
<dbReference type="Pfam" id="PF13385">
    <property type="entry name" value="Laminin_G_3"/>
    <property type="match status" value="1"/>
</dbReference>
<comment type="caution">
    <text evidence="1">The sequence shown here is derived from an EMBL/GenBank/DDBJ whole genome shotgun (WGS) entry which is preliminary data.</text>
</comment>
<name>A0ABQ2BY88_9FLAO</name>
<dbReference type="PROSITE" id="PS51257">
    <property type="entry name" value="PROKAR_LIPOPROTEIN"/>
    <property type="match status" value="1"/>
</dbReference>
<reference evidence="2" key="1">
    <citation type="journal article" date="2019" name="Int. J. Syst. Evol. Microbiol.">
        <title>The Global Catalogue of Microorganisms (GCM) 10K type strain sequencing project: providing services to taxonomists for standard genome sequencing and annotation.</title>
        <authorList>
            <consortium name="The Broad Institute Genomics Platform"/>
            <consortium name="The Broad Institute Genome Sequencing Center for Infectious Disease"/>
            <person name="Wu L."/>
            <person name="Ma J."/>
        </authorList>
    </citation>
    <scope>NUCLEOTIDE SEQUENCE [LARGE SCALE GENOMIC DNA]</scope>
    <source>
        <strain evidence="2">CCM 8681</strain>
    </source>
</reference>
<dbReference type="EMBL" id="BMDQ01000002">
    <property type="protein sequence ID" value="GGI57467.1"/>
    <property type="molecule type" value="Genomic_DNA"/>
</dbReference>
<dbReference type="Proteomes" id="UP000624701">
    <property type="component" value="Unassembled WGS sequence"/>
</dbReference>
<proteinExistence type="predicted"/>
<dbReference type="Gene3D" id="2.60.120.200">
    <property type="match status" value="1"/>
</dbReference>
<dbReference type="SUPFAM" id="SSF49899">
    <property type="entry name" value="Concanavalin A-like lectins/glucanases"/>
    <property type="match status" value="1"/>
</dbReference>